<dbReference type="AlphaFoldDB" id="A0A8S2E4I4"/>
<dbReference type="EMBL" id="CAJOBA010008557">
    <property type="protein sequence ID" value="CAF3831318.1"/>
    <property type="molecule type" value="Genomic_DNA"/>
</dbReference>
<protein>
    <submittedName>
        <fullName evidence="1">Uncharacterized protein</fullName>
    </submittedName>
</protein>
<accession>A0A8S2E4I4</accession>
<dbReference type="EMBL" id="CAJNOK010008541">
    <property type="protein sequence ID" value="CAF1066314.1"/>
    <property type="molecule type" value="Genomic_DNA"/>
</dbReference>
<name>A0A8S2E4I4_9BILA</name>
<sequence>KLEEKIGIDLNGDGRIGGPGYTAKLEQATHVDLNRDGIIGGYRAPPGGEKKLIPILPSKLPVQPAVILKYIDNNILHDEVKMDIEEKRKSVYSIEEMLGTQSYRPRHIRVDLLSKEEYETILNCGKISLSGQLYNVDEFLPSPKLLIWSKCNSPGHMQKILDVQSKYVEDVVKIK</sequence>
<organism evidence="1 3">
    <name type="scientific">Didymodactylos carnosus</name>
    <dbReference type="NCBI Taxonomy" id="1234261"/>
    <lineage>
        <taxon>Eukaryota</taxon>
        <taxon>Metazoa</taxon>
        <taxon>Spiralia</taxon>
        <taxon>Gnathifera</taxon>
        <taxon>Rotifera</taxon>
        <taxon>Eurotatoria</taxon>
        <taxon>Bdelloidea</taxon>
        <taxon>Philodinida</taxon>
        <taxon>Philodinidae</taxon>
        <taxon>Didymodactylos</taxon>
    </lineage>
</organism>
<reference evidence="1" key="1">
    <citation type="submission" date="2021-02" db="EMBL/GenBank/DDBJ databases">
        <authorList>
            <person name="Nowell W R."/>
        </authorList>
    </citation>
    <scope>NUCLEOTIDE SEQUENCE</scope>
</reference>
<evidence type="ECO:0000313" key="2">
    <source>
        <dbReference type="EMBL" id="CAF3831318.1"/>
    </source>
</evidence>
<dbReference type="Proteomes" id="UP000682733">
    <property type="component" value="Unassembled WGS sequence"/>
</dbReference>
<comment type="caution">
    <text evidence="1">The sequence shown here is derived from an EMBL/GenBank/DDBJ whole genome shotgun (WGS) entry which is preliminary data.</text>
</comment>
<dbReference type="Proteomes" id="UP000677228">
    <property type="component" value="Unassembled WGS sequence"/>
</dbReference>
<evidence type="ECO:0000313" key="1">
    <source>
        <dbReference type="EMBL" id="CAF1066314.1"/>
    </source>
</evidence>
<feature type="non-terminal residue" evidence="1">
    <location>
        <position position="1"/>
    </location>
</feature>
<proteinExistence type="predicted"/>
<gene>
    <name evidence="1" type="ORF">OVA965_LOCUS17673</name>
    <name evidence="2" type="ORF">TMI583_LOCUS17685</name>
</gene>
<evidence type="ECO:0000313" key="3">
    <source>
        <dbReference type="Proteomes" id="UP000677228"/>
    </source>
</evidence>